<feature type="transmembrane region" description="Helical" evidence="6">
    <location>
        <begin position="359"/>
        <end position="379"/>
    </location>
</feature>
<dbReference type="InterPro" id="IPR036259">
    <property type="entry name" value="MFS_trans_sf"/>
</dbReference>
<evidence type="ECO:0000256" key="1">
    <source>
        <dbReference type="ARBA" id="ARBA00004141"/>
    </source>
</evidence>
<dbReference type="PROSITE" id="PS50850">
    <property type="entry name" value="MFS"/>
    <property type="match status" value="1"/>
</dbReference>
<dbReference type="PANTHER" id="PTHR23502">
    <property type="entry name" value="MAJOR FACILITATOR SUPERFAMILY"/>
    <property type="match status" value="1"/>
</dbReference>
<evidence type="ECO:0000313" key="8">
    <source>
        <dbReference type="EMBL" id="KIY70946.1"/>
    </source>
</evidence>
<evidence type="ECO:0000256" key="2">
    <source>
        <dbReference type="ARBA" id="ARBA00022692"/>
    </source>
</evidence>
<sequence length="552" mass="61276">MSSSSEPAEIYVSPSDPVQERQHRGPFFPPALGTAESSRTFFDDIIPPEPVTAPVGSEKEEPADPFVVSFTDDDPENPLNWKRPYRWFLTILAGVFVLNSTFASSAPSGIAADLQKEFSISREVTTLVISLFVGGYVIGPLLWGPLSEEYGRRPIFMVSFLVYLGFQIGMALAPNTASLIVFRFLGGVFASGPLTNSGALISDMWNVRDRGKALAVFVAAPFAGPSLGPMVSGFISVSGASWRWLFWTLTIFAGVCLAVIVILIPETYKPIILVRKARRIRKETGDERYYAPMEKTRKTMREQVENVLARPFKMLAREPMLIACTVYMSFIYGCLYLLFEAYPVVFAQYHHFRAQSVGLTFLPILIGAALAALVYVLVFDPMYQKEIDRYAPHIVPAEKRLTMSLCHSSDRMKALPNVKLSSSTSFPHVTFWLPVMFGGLLGFSIMGLYLSFFNYIIDTYVSVAASALAANTVCRSVFGAVFPLFATQMYESMGARWASALVGFVALLMVPIPFIFLKYGAMLRRKSRYAPFEDGPELERKESNRLEVGAGV</sequence>
<feature type="transmembrane region" description="Helical" evidence="6">
    <location>
        <begin position="463"/>
        <end position="485"/>
    </location>
</feature>
<dbReference type="GO" id="GO:0005886">
    <property type="term" value="C:plasma membrane"/>
    <property type="evidence" value="ECO:0007669"/>
    <property type="project" value="TreeGrafter"/>
</dbReference>
<dbReference type="STRING" id="1314674.A0A0D7BMX6"/>
<dbReference type="GO" id="GO:0022857">
    <property type="term" value="F:transmembrane transporter activity"/>
    <property type="evidence" value="ECO:0007669"/>
    <property type="project" value="InterPro"/>
</dbReference>
<feature type="transmembrane region" description="Helical" evidence="6">
    <location>
        <begin position="320"/>
        <end position="339"/>
    </location>
</feature>
<keyword evidence="4 6" id="KW-0472">Membrane</keyword>
<protein>
    <submittedName>
        <fullName evidence="8">MFS general substrate transporter</fullName>
    </submittedName>
</protein>
<feature type="transmembrane region" description="Helical" evidence="6">
    <location>
        <begin position="497"/>
        <end position="517"/>
    </location>
</feature>
<gene>
    <name evidence="8" type="ORF">CYLTODRAFT_408461</name>
</gene>
<evidence type="ECO:0000256" key="5">
    <source>
        <dbReference type="SAM" id="MobiDB-lite"/>
    </source>
</evidence>
<organism evidence="8 9">
    <name type="scientific">Cylindrobasidium torrendii FP15055 ss-10</name>
    <dbReference type="NCBI Taxonomy" id="1314674"/>
    <lineage>
        <taxon>Eukaryota</taxon>
        <taxon>Fungi</taxon>
        <taxon>Dikarya</taxon>
        <taxon>Basidiomycota</taxon>
        <taxon>Agaricomycotina</taxon>
        <taxon>Agaricomycetes</taxon>
        <taxon>Agaricomycetidae</taxon>
        <taxon>Agaricales</taxon>
        <taxon>Marasmiineae</taxon>
        <taxon>Physalacriaceae</taxon>
        <taxon>Cylindrobasidium</taxon>
    </lineage>
</organism>
<reference evidence="8 9" key="1">
    <citation type="journal article" date="2015" name="Fungal Genet. Biol.">
        <title>Evolution of novel wood decay mechanisms in Agaricales revealed by the genome sequences of Fistulina hepatica and Cylindrobasidium torrendii.</title>
        <authorList>
            <person name="Floudas D."/>
            <person name="Held B.W."/>
            <person name="Riley R."/>
            <person name="Nagy L.G."/>
            <person name="Koehler G."/>
            <person name="Ransdell A.S."/>
            <person name="Younus H."/>
            <person name="Chow J."/>
            <person name="Chiniquy J."/>
            <person name="Lipzen A."/>
            <person name="Tritt A."/>
            <person name="Sun H."/>
            <person name="Haridas S."/>
            <person name="LaButti K."/>
            <person name="Ohm R.A."/>
            <person name="Kues U."/>
            <person name="Blanchette R.A."/>
            <person name="Grigoriev I.V."/>
            <person name="Minto R.E."/>
            <person name="Hibbett D.S."/>
        </authorList>
    </citation>
    <scope>NUCLEOTIDE SEQUENCE [LARGE SCALE GENOMIC DNA]</scope>
    <source>
        <strain evidence="8 9">FP15055 ss-10</strain>
    </source>
</reference>
<keyword evidence="3 6" id="KW-1133">Transmembrane helix</keyword>
<keyword evidence="2 6" id="KW-0812">Transmembrane</keyword>
<feature type="transmembrane region" description="Helical" evidence="6">
    <location>
        <begin position="429"/>
        <end position="457"/>
    </location>
</feature>
<feature type="transmembrane region" description="Helical" evidence="6">
    <location>
        <begin position="213"/>
        <end position="238"/>
    </location>
</feature>
<dbReference type="FunFam" id="1.20.1250.20:FF:000011">
    <property type="entry name" value="MFS multidrug transporter, putative"/>
    <property type="match status" value="1"/>
</dbReference>
<name>A0A0D7BMX6_9AGAR</name>
<evidence type="ECO:0000256" key="3">
    <source>
        <dbReference type="ARBA" id="ARBA00022989"/>
    </source>
</evidence>
<dbReference type="Pfam" id="PF07690">
    <property type="entry name" value="MFS_1"/>
    <property type="match status" value="1"/>
</dbReference>
<proteinExistence type="predicted"/>
<keyword evidence="9" id="KW-1185">Reference proteome</keyword>
<accession>A0A0D7BMX6</accession>
<comment type="subcellular location">
    <subcellularLocation>
        <location evidence="1">Membrane</location>
        <topology evidence="1">Multi-pass membrane protein</topology>
    </subcellularLocation>
</comment>
<evidence type="ECO:0000256" key="6">
    <source>
        <dbReference type="SAM" id="Phobius"/>
    </source>
</evidence>
<feature type="transmembrane region" description="Helical" evidence="6">
    <location>
        <begin position="155"/>
        <end position="174"/>
    </location>
</feature>
<dbReference type="CDD" id="cd17323">
    <property type="entry name" value="MFS_Tpo1_MDR_like"/>
    <property type="match status" value="1"/>
</dbReference>
<dbReference type="InterPro" id="IPR011701">
    <property type="entry name" value="MFS"/>
</dbReference>
<dbReference type="AlphaFoldDB" id="A0A0D7BMX6"/>
<evidence type="ECO:0000256" key="4">
    <source>
        <dbReference type="ARBA" id="ARBA00023136"/>
    </source>
</evidence>
<dbReference type="InterPro" id="IPR020846">
    <property type="entry name" value="MFS_dom"/>
</dbReference>
<feature type="region of interest" description="Disordered" evidence="5">
    <location>
        <begin position="1"/>
        <end position="30"/>
    </location>
</feature>
<feature type="domain" description="Major facilitator superfamily (MFS) profile" evidence="7">
    <location>
        <begin position="87"/>
        <end position="521"/>
    </location>
</feature>
<feature type="transmembrane region" description="Helical" evidence="6">
    <location>
        <begin position="244"/>
        <end position="265"/>
    </location>
</feature>
<dbReference type="SUPFAM" id="SSF103473">
    <property type="entry name" value="MFS general substrate transporter"/>
    <property type="match status" value="1"/>
</dbReference>
<dbReference type="PANTHER" id="PTHR23502:SF173">
    <property type="entry name" value="MFS-MULTIDRUG-RESISTANCE TRANSPORTER-RELATED"/>
    <property type="match status" value="1"/>
</dbReference>
<feature type="transmembrane region" description="Helical" evidence="6">
    <location>
        <begin position="87"/>
        <end position="104"/>
    </location>
</feature>
<feature type="transmembrane region" description="Helical" evidence="6">
    <location>
        <begin position="124"/>
        <end position="143"/>
    </location>
</feature>
<dbReference type="Proteomes" id="UP000054007">
    <property type="component" value="Unassembled WGS sequence"/>
</dbReference>
<evidence type="ECO:0000313" key="9">
    <source>
        <dbReference type="Proteomes" id="UP000054007"/>
    </source>
</evidence>
<dbReference type="Gene3D" id="1.20.1250.20">
    <property type="entry name" value="MFS general substrate transporter like domains"/>
    <property type="match status" value="1"/>
</dbReference>
<evidence type="ECO:0000259" key="7">
    <source>
        <dbReference type="PROSITE" id="PS50850"/>
    </source>
</evidence>
<dbReference type="OrthoDB" id="9986881at2759"/>
<dbReference type="EMBL" id="KN880460">
    <property type="protein sequence ID" value="KIY70946.1"/>
    <property type="molecule type" value="Genomic_DNA"/>
</dbReference>